<dbReference type="EMBL" id="BMAO01023985">
    <property type="protein sequence ID" value="GFQ92258.1"/>
    <property type="molecule type" value="Genomic_DNA"/>
</dbReference>
<feature type="domain" description="Mos1 transposase HTH" evidence="1">
    <location>
        <begin position="16"/>
        <end position="53"/>
    </location>
</feature>
<name>A0A8X6FZK3_TRICU</name>
<dbReference type="Proteomes" id="UP000887116">
    <property type="component" value="Unassembled WGS sequence"/>
</dbReference>
<organism evidence="2 3">
    <name type="scientific">Trichonephila clavata</name>
    <name type="common">Joro spider</name>
    <name type="synonym">Nephila clavata</name>
    <dbReference type="NCBI Taxonomy" id="2740835"/>
    <lineage>
        <taxon>Eukaryota</taxon>
        <taxon>Metazoa</taxon>
        <taxon>Ecdysozoa</taxon>
        <taxon>Arthropoda</taxon>
        <taxon>Chelicerata</taxon>
        <taxon>Arachnida</taxon>
        <taxon>Araneae</taxon>
        <taxon>Araneomorphae</taxon>
        <taxon>Entelegynae</taxon>
        <taxon>Araneoidea</taxon>
        <taxon>Nephilidae</taxon>
        <taxon>Trichonephila</taxon>
    </lineage>
</organism>
<accession>A0A8X6FZK3</accession>
<proteinExistence type="predicted"/>
<evidence type="ECO:0000259" key="1">
    <source>
        <dbReference type="Pfam" id="PF17906"/>
    </source>
</evidence>
<dbReference type="Pfam" id="PF17906">
    <property type="entry name" value="HTH_48"/>
    <property type="match status" value="1"/>
</dbReference>
<evidence type="ECO:0000313" key="3">
    <source>
        <dbReference type="Proteomes" id="UP000887116"/>
    </source>
</evidence>
<comment type="caution">
    <text evidence="2">The sequence shown here is derived from an EMBL/GenBank/DDBJ whole genome shotgun (WGS) entry which is preliminary data.</text>
</comment>
<sequence length="131" mass="14921">MEVTGVEQCSYNKIAVLRGSNEMECHNEFVEALGNNVLTYRTVTRWVGKFQQGRVSTSDEQLSGRPFSVQTDLARAVVMDEDRRWMPLELERVSGIEKRTTNASSCQLYVYCVVILLHRESLIALYTAVIN</sequence>
<dbReference type="AlphaFoldDB" id="A0A8X6FZK3"/>
<reference evidence="2" key="1">
    <citation type="submission" date="2020-07" db="EMBL/GenBank/DDBJ databases">
        <title>Multicomponent nature underlies the extraordinary mechanical properties of spider dragline silk.</title>
        <authorList>
            <person name="Kono N."/>
            <person name="Nakamura H."/>
            <person name="Mori M."/>
            <person name="Yoshida Y."/>
            <person name="Ohtoshi R."/>
            <person name="Malay A.D."/>
            <person name="Moran D.A.P."/>
            <person name="Tomita M."/>
            <person name="Numata K."/>
            <person name="Arakawa K."/>
        </authorList>
    </citation>
    <scope>NUCLEOTIDE SEQUENCE</scope>
</reference>
<evidence type="ECO:0000313" key="2">
    <source>
        <dbReference type="EMBL" id="GFQ92258.1"/>
    </source>
</evidence>
<gene>
    <name evidence="2" type="primary">NCL1_39999</name>
    <name evidence="2" type="ORF">TNCT_655611</name>
</gene>
<dbReference type="OrthoDB" id="616263at2759"/>
<dbReference type="InterPro" id="IPR041426">
    <property type="entry name" value="Mos1_HTH"/>
</dbReference>
<protein>
    <submittedName>
        <fullName evidence="2">HTH_48 domain-containing protein</fullName>
    </submittedName>
</protein>
<keyword evidence="3" id="KW-1185">Reference proteome</keyword>